<accession>A0A2J7ZQM2</accession>
<feature type="non-terminal residue" evidence="3">
    <location>
        <position position="193"/>
    </location>
</feature>
<dbReference type="AlphaFoldDB" id="A0A2J7ZQM2"/>
<feature type="transmembrane region" description="Helical" evidence="1">
    <location>
        <begin position="105"/>
        <end position="125"/>
    </location>
</feature>
<dbReference type="GO" id="GO:0008381">
    <property type="term" value="F:mechanosensitive monoatomic ion channel activity"/>
    <property type="evidence" value="ECO:0007669"/>
    <property type="project" value="InterPro"/>
</dbReference>
<dbReference type="PANTHER" id="PTHR13167">
    <property type="entry name" value="PIEZO-TYPE MECHANOSENSITIVE ION CHANNEL COMPONENT"/>
    <property type="match status" value="1"/>
</dbReference>
<protein>
    <submittedName>
        <fullName evidence="3">Protein PIEZO</fullName>
    </submittedName>
</protein>
<gene>
    <name evidence="3" type="ORF">TSOC_011457</name>
</gene>
<name>A0A2J7ZQM2_9CHLO</name>
<keyword evidence="4" id="KW-1185">Reference proteome</keyword>
<proteinExistence type="predicted"/>
<dbReference type="GO" id="GO:0042391">
    <property type="term" value="P:regulation of membrane potential"/>
    <property type="evidence" value="ECO:0007669"/>
    <property type="project" value="TreeGrafter"/>
</dbReference>
<feature type="non-terminal residue" evidence="3">
    <location>
        <position position="1"/>
    </location>
</feature>
<feature type="domain" description="Piezo non-specific cation channel cap" evidence="2">
    <location>
        <begin position="11"/>
        <end position="51"/>
    </location>
</feature>
<reference evidence="3 4" key="1">
    <citation type="journal article" date="2017" name="Mol. Biol. Evol.">
        <title>The 4-celled Tetrabaena socialis nuclear genome reveals the essential components for genetic control of cell number at the origin of multicellularity in the volvocine lineage.</title>
        <authorList>
            <person name="Featherston J."/>
            <person name="Arakaki Y."/>
            <person name="Hanschen E.R."/>
            <person name="Ferris P.J."/>
            <person name="Michod R.E."/>
            <person name="Olson B.J.S.C."/>
            <person name="Nozaki H."/>
            <person name="Durand P.M."/>
        </authorList>
    </citation>
    <scope>NUCLEOTIDE SEQUENCE [LARGE SCALE GENOMIC DNA]</scope>
    <source>
        <strain evidence="3 4">NIES-571</strain>
    </source>
</reference>
<evidence type="ECO:0000259" key="2">
    <source>
        <dbReference type="Pfam" id="PF12166"/>
    </source>
</evidence>
<dbReference type="InterPro" id="IPR027272">
    <property type="entry name" value="Piezo"/>
</dbReference>
<evidence type="ECO:0000313" key="3">
    <source>
        <dbReference type="EMBL" id="PNH02556.1"/>
    </source>
</evidence>
<keyword evidence="1" id="KW-0812">Transmembrane</keyword>
<dbReference type="InterPro" id="IPR031334">
    <property type="entry name" value="Piezo_cap_dom"/>
</dbReference>
<dbReference type="GO" id="GO:0050982">
    <property type="term" value="P:detection of mechanical stimulus"/>
    <property type="evidence" value="ECO:0007669"/>
    <property type="project" value="TreeGrafter"/>
</dbReference>
<dbReference type="EMBL" id="PGGS01000633">
    <property type="protein sequence ID" value="PNH02556.1"/>
    <property type="molecule type" value="Genomic_DNA"/>
</dbReference>
<organism evidence="3 4">
    <name type="scientific">Tetrabaena socialis</name>
    <dbReference type="NCBI Taxonomy" id="47790"/>
    <lineage>
        <taxon>Eukaryota</taxon>
        <taxon>Viridiplantae</taxon>
        <taxon>Chlorophyta</taxon>
        <taxon>core chlorophytes</taxon>
        <taxon>Chlorophyceae</taxon>
        <taxon>CS clade</taxon>
        <taxon>Chlamydomonadales</taxon>
        <taxon>Tetrabaenaceae</taxon>
        <taxon>Tetrabaena</taxon>
    </lineage>
</organism>
<dbReference type="GO" id="GO:0005261">
    <property type="term" value="F:monoatomic cation channel activity"/>
    <property type="evidence" value="ECO:0007669"/>
    <property type="project" value="TreeGrafter"/>
</dbReference>
<dbReference type="GO" id="GO:0071260">
    <property type="term" value="P:cellular response to mechanical stimulus"/>
    <property type="evidence" value="ECO:0007669"/>
    <property type="project" value="TreeGrafter"/>
</dbReference>
<dbReference type="Proteomes" id="UP000236333">
    <property type="component" value="Unassembled WGS sequence"/>
</dbReference>
<dbReference type="PANTHER" id="PTHR13167:SF25">
    <property type="entry name" value="PIEZO-TYPE MECHANOSENSITIVE ION CHANNEL COMPONENT"/>
    <property type="match status" value="1"/>
</dbReference>
<comment type="caution">
    <text evidence="3">The sequence shown here is derived from an EMBL/GenBank/DDBJ whole genome shotgun (WGS) entry which is preliminary data.</text>
</comment>
<dbReference type="OrthoDB" id="303066at2759"/>
<evidence type="ECO:0000313" key="4">
    <source>
        <dbReference type="Proteomes" id="UP000236333"/>
    </source>
</evidence>
<sequence length="193" mass="21166">RGGVGSLPRALAGYAADQVKAVCVASESDRLWQISPPARQALVELLQPASTSADEYMRRRGMYGAEEDGGVPVVLEVSWALARSVPLSSERSGPACMAAAYGATLSRFGVTGLYFTFVFALGRFLRLSVSSLRLRIPTEDLPSTRRLVALCQDIYVARAEGELILEEQLYRALINVYRSPDLLFELSKRHKQA</sequence>
<evidence type="ECO:0000256" key="1">
    <source>
        <dbReference type="SAM" id="Phobius"/>
    </source>
</evidence>
<keyword evidence="1" id="KW-0472">Membrane</keyword>
<dbReference type="GO" id="GO:0016020">
    <property type="term" value="C:membrane"/>
    <property type="evidence" value="ECO:0007669"/>
    <property type="project" value="InterPro"/>
</dbReference>
<keyword evidence="1" id="KW-1133">Transmembrane helix</keyword>
<dbReference type="Pfam" id="PF12166">
    <property type="entry name" value="Piezo_cap"/>
    <property type="match status" value="2"/>
</dbReference>
<feature type="domain" description="Piezo non-specific cation channel cap" evidence="2">
    <location>
        <begin position="102"/>
        <end position="188"/>
    </location>
</feature>